<evidence type="ECO:0000313" key="2">
    <source>
        <dbReference type="EMBL" id="KAF2217759.1"/>
    </source>
</evidence>
<accession>A0A6A6FWJ5</accession>
<reference evidence="2" key="1">
    <citation type="journal article" date="2020" name="Stud. Mycol.">
        <title>101 Dothideomycetes genomes: a test case for predicting lifestyles and emergence of pathogens.</title>
        <authorList>
            <person name="Haridas S."/>
            <person name="Albert R."/>
            <person name="Binder M."/>
            <person name="Bloem J."/>
            <person name="Labutti K."/>
            <person name="Salamov A."/>
            <person name="Andreopoulos B."/>
            <person name="Baker S."/>
            <person name="Barry K."/>
            <person name="Bills G."/>
            <person name="Bluhm B."/>
            <person name="Cannon C."/>
            <person name="Castanera R."/>
            <person name="Culley D."/>
            <person name="Daum C."/>
            <person name="Ezra D."/>
            <person name="Gonzalez J."/>
            <person name="Henrissat B."/>
            <person name="Kuo A."/>
            <person name="Liang C."/>
            <person name="Lipzen A."/>
            <person name="Lutzoni F."/>
            <person name="Magnuson J."/>
            <person name="Mondo S."/>
            <person name="Nolan M."/>
            <person name="Ohm R."/>
            <person name="Pangilinan J."/>
            <person name="Park H.-J."/>
            <person name="Ramirez L."/>
            <person name="Alfaro M."/>
            <person name="Sun H."/>
            <person name="Tritt A."/>
            <person name="Yoshinaga Y."/>
            <person name="Zwiers L.-H."/>
            <person name="Turgeon B."/>
            <person name="Goodwin S."/>
            <person name="Spatafora J."/>
            <person name="Crous P."/>
            <person name="Grigoriev I."/>
        </authorList>
    </citation>
    <scope>NUCLEOTIDE SEQUENCE</scope>
    <source>
        <strain evidence="2">SCOH1-5</strain>
    </source>
</reference>
<evidence type="ECO:0000256" key="1">
    <source>
        <dbReference type="SAM" id="MobiDB-lite"/>
    </source>
</evidence>
<proteinExistence type="predicted"/>
<evidence type="ECO:0000313" key="3">
    <source>
        <dbReference type="Proteomes" id="UP000799539"/>
    </source>
</evidence>
<protein>
    <submittedName>
        <fullName evidence="2">Uncharacterized protein</fullName>
    </submittedName>
</protein>
<organism evidence="2 3">
    <name type="scientific">Cercospora zeae-maydis SCOH1-5</name>
    <dbReference type="NCBI Taxonomy" id="717836"/>
    <lineage>
        <taxon>Eukaryota</taxon>
        <taxon>Fungi</taxon>
        <taxon>Dikarya</taxon>
        <taxon>Ascomycota</taxon>
        <taxon>Pezizomycotina</taxon>
        <taxon>Dothideomycetes</taxon>
        <taxon>Dothideomycetidae</taxon>
        <taxon>Mycosphaerellales</taxon>
        <taxon>Mycosphaerellaceae</taxon>
        <taxon>Cercospora</taxon>
    </lineage>
</organism>
<sequence>MDANPSGHDRQLESDARTTWSIDTINRPSPDDSSGSNYRHHHGREGAAQSPLIMGKIFIRAVRAVKLARSA</sequence>
<keyword evidence="3" id="KW-1185">Reference proteome</keyword>
<feature type="region of interest" description="Disordered" evidence="1">
    <location>
        <begin position="1"/>
        <end position="51"/>
    </location>
</feature>
<dbReference type="EMBL" id="ML992662">
    <property type="protein sequence ID" value="KAF2217759.1"/>
    <property type="molecule type" value="Genomic_DNA"/>
</dbReference>
<feature type="compositionally biased region" description="Basic and acidic residues" evidence="1">
    <location>
        <begin position="7"/>
        <end position="16"/>
    </location>
</feature>
<gene>
    <name evidence="2" type="ORF">CERZMDRAFT_89603</name>
</gene>
<feature type="compositionally biased region" description="Polar residues" evidence="1">
    <location>
        <begin position="17"/>
        <end position="37"/>
    </location>
</feature>
<dbReference type="AlphaFoldDB" id="A0A6A6FWJ5"/>
<name>A0A6A6FWJ5_9PEZI</name>
<dbReference type="Proteomes" id="UP000799539">
    <property type="component" value="Unassembled WGS sequence"/>
</dbReference>